<organism evidence="1 2">
    <name type="scientific">Variovorax humicola</name>
    <dbReference type="NCBI Taxonomy" id="1769758"/>
    <lineage>
        <taxon>Bacteria</taxon>
        <taxon>Pseudomonadati</taxon>
        <taxon>Pseudomonadota</taxon>
        <taxon>Betaproteobacteria</taxon>
        <taxon>Burkholderiales</taxon>
        <taxon>Comamonadaceae</taxon>
        <taxon>Variovorax</taxon>
    </lineage>
</organism>
<keyword evidence="2" id="KW-1185">Reference proteome</keyword>
<evidence type="ECO:0000313" key="2">
    <source>
        <dbReference type="Proteomes" id="UP001363010"/>
    </source>
</evidence>
<evidence type="ECO:0008006" key="3">
    <source>
        <dbReference type="Google" id="ProtNLM"/>
    </source>
</evidence>
<protein>
    <recommendedName>
        <fullName evidence="3">Secreted protein</fullName>
    </recommendedName>
</protein>
<dbReference type="EMBL" id="JBBKZV010000001">
    <property type="protein sequence ID" value="MEJ8820590.1"/>
    <property type="molecule type" value="Genomic_DNA"/>
</dbReference>
<reference evidence="1 2" key="1">
    <citation type="submission" date="2024-03" db="EMBL/GenBank/DDBJ databases">
        <title>Novel species of the genus Variovorax.</title>
        <authorList>
            <person name="Liu Q."/>
            <person name="Xin Y.-H."/>
        </authorList>
    </citation>
    <scope>NUCLEOTIDE SEQUENCE [LARGE SCALE GENOMIC DNA]</scope>
    <source>
        <strain evidence="1 2">KACC 18501</strain>
    </source>
</reference>
<dbReference type="Proteomes" id="UP001363010">
    <property type="component" value="Unassembled WGS sequence"/>
</dbReference>
<comment type="caution">
    <text evidence="1">The sequence shown here is derived from an EMBL/GenBank/DDBJ whole genome shotgun (WGS) entry which is preliminary data.</text>
</comment>
<proteinExistence type="predicted"/>
<dbReference type="RefSeq" id="WP_340361648.1">
    <property type="nucleotide sequence ID" value="NZ_JBBKZV010000001.1"/>
</dbReference>
<evidence type="ECO:0000313" key="1">
    <source>
        <dbReference type="EMBL" id="MEJ8820590.1"/>
    </source>
</evidence>
<name>A0ABU8VSB2_9BURK</name>
<accession>A0ABU8VSB2</accession>
<sequence length="83" mass="9208">MILFAGIRLVVTLSARKAQNAPQQLVGCAAIQASSKHCWRWFSSIDFHMPGSLFDLAVNVEMLVDGCHADTFADQQCNVTLRR</sequence>
<gene>
    <name evidence="1" type="ORF">WKW80_00900</name>
</gene>